<accession>A0A6M1LRV6</accession>
<comment type="caution">
    <text evidence="3">The sequence shown here is derived from an EMBL/GenBank/DDBJ whole genome shotgun (WGS) entry which is preliminary data.</text>
</comment>
<feature type="compositionally biased region" description="Low complexity" evidence="1">
    <location>
        <begin position="164"/>
        <end position="190"/>
    </location>
</feature>
<name>A0A6M1LRV6_9PROT</name>
<feature type="signal peptide" evidence="2">
    <location>
        <begin position="1"/>
        <end position="19"/>
    </location>
</feature>
<dbReference type="EMBL" id="JAAIKB010000010">
    <property type="protein sequence ID" value="NGM22749.1"/>
    <property type="molecule type" value="Genomic_DNA"/>
</dbReference>
<proteinExistence type="predicted"/>
<reference evidence="3 4" key="2">
    <citation type="submission" date="2020-03" db="EMBL/GenBank/DDBJ databases">
        <title>Roseomonas stagni sp. nov., isolated from pond water in Japan.</title>
        <authorList>
            <person name="Furuhata K."/>
            <person name="Miyamoto H."/>
            <person name="Goto K."/>
        </authorList>
    </citation>
    <scope>NUCLEOTIDE SEQUENCE [LARGE SCALE GENOMIC DNA]</scope>
    <source>
        <strain evidence="3 4">PeD5</strain>
    </source>
</reference>
<organism evidence="3 4">
    <name type="scientific">Falsiroseomonas algicola</name>
    <dbReference type="NCBI Taxonomy" id="2716930"/>
    <lineage>
        <taxon>Bacteria</taxon>
        <taxon>Pseudomonadati</taxon>
        <taxon>Pseudomonadota</taxon>
        <taxon>Alphaproteobacteria</taxon>
        <taxon>Acetobacterales</taxon>
        <taxon>Roseomonadaceae</taxon>
        <taxon>Falsiroseomonas</taxon>
    </lineage>
</organism>
<dbReference type="AlphaFoldDB" id="A0A6M1LRV6"/>
<dbReference type="Proteomes" id="UP000475385">
    <property type="component" value="Unassembled WGS sequence"/>
</dbReference>
<keyword evidence="4" id="KW-1185">Reference proteome</keyword>
<evidence type="ECO:0000313" key="3">
    <source>
        <dbReference type="EMBL" id="NGM22749.1"/>
    </source>
</evidence>
<keyword evidence="2" id="KW-0732">Signal</keyword>
<dbReference type="RefSeq" id="WP_164696651.1">
    <property type="nucleotide sequence ID" value="NZ_JAAIKB010000010.1"/>
</dbReference>
<dbReference type="PROSITE" id="PS51257">
    <property type="entry name" value="PROKAR_LIPOPROTEIN"/>
    <property type="match status" value="1"/>
</dbReference>
<evidence type="ECO:0000256" key="1">
    <source>
        <dbReference type="SAM" id="MobiDB-lite"/>
    </source>
</evidence>
<protein>
    <recommendedName>
        <fullName evidence="5">17 kDa surface antigen</fullName>
    </recommendedName>
</protein>
<evidence type="ECO:0008006" key="5">
    <source>
        <dbReference type="Google" id="ProtNLM"/>
    </source>
</evidence>
<gene>
    <name evidence="3" type="ORF">G3576_22240</name>
</gene>
<evidence type="ECO:0000256" key="2">
    <source>
        <dbReference type="SAM" id="SignalP"/>
    </source>
</evidence>
<evidence type="ECO:0000313" key="4">
    <source>
        <dbReference type="Proteomes" id="UP000475385"/>
    </source>
</evidence>
<reference evidence="3 4" key="1">
    <citation type="submission" date="2020-02" db="EMBL/GenBank/DDBJ databases">
        <authorList>
            <person name="Kim H.M."/>
            <person name="Jeon C.O."/>
        </authorList>
    </citation>
    <scope>NUCLEOTIDE SEQUENCE [LARGE SCALE GENOMIC DNA]</scope>
    <source>
        <strain evidence="3 4">PeD5</strain>
    </source>
</reference>
<sequence>MPGPRYLLPLALLAPLALAACRPSYSADDYATRAVQQMNRVEQATIIGVRRVTVTADGNTGAATGGAAGGIVGAQTPGGNMASAIGAVGGALVGGLLGAATERVAGDTTAYEYIARKENGELFTVTQRDTTPLAIGQRVLMIGGTQARIVPDYTAAPATPPATTPAQAEAPPAATPPATESPAEPPAAETPRPPAEPIL</sequence>
<feature type="chain" id="PRO_5026685998" description="17 kDa surface antigen" evidence="2">
    <location>
        <begin position="20"/>
        <end position="199"/>
    </location>
</feature>
<feature type="region of interest" description="Disordered" evidence="1">
    <location>
        <begin position="155"/>
        <end position="199"/>
    </location>
</feature>